<gene>
    <name evidence="5" type="primary">birA</name>
    <name evidence="7" type="ORF">FE782_07090</name>
</gene>
<feature type="domain" description="BPL/LPL catalytic" evidence="6">
    <location>
        <begin position="84"/>
        <end position="260"/>
    </location>
</feature>
<dbReference type="EC" id="6.3.4.15" evidence="5"/>
<dbReference type="Pfam" id="PF02237">
    <property type="entry name" value="BPL_C"/>
    <property type="match status" value="1"/>
</dbReference>
<reference evidence="7 8" key="1">
    <citation type="submission" date="2019-05" db="EMBL/GenBank/DDBJ databases">
        <authorList>
            <person name="Narsing Rao M.P."/>
            <person name="Li W.J."/>
        </authorList>
    </citation>
    <scope>NUCLEOTIDE SEQUENCE [LARGE SCALE GENOMIC DNA]</scope>
    <source>
        <strain evidence="7 8">SYSU_K30003</strain>
    </source>
</reference>
<dbReference type="HAMAP" id="MF_00978">
    <property type="entry name" value="Bifunct_BirA"/>
    <property type="match status" value="1"/>
</dbReference>
<dbReference type="AlphaFoldDB" id="A0A5R9G9L2"/>
<dbReference type="InterPro" id="IPR003142">
    <property type="entry name" value="BPL_C"/>
</dbReference>
<dbReference type="SUPFAM" id="SSF50037">
    <property type="entry name" value="C-terminal domain of transcriptional repressors"/>
    <property type="match status" value="1"/>
</dbReference>
<dbReference type="Gene3D" id="3.30.930.10">
    <property type="entry name" value="Bira Bifunctional Protein, Domain 2"/>
    <property type="match status" value="1"/>
</dbReference>
<evidence type="ECO:0000256" key="1">
    <source>
        <dbReference type="ARBA" id="ARBA00022598"/>
    </source>
</evidence>
<dbReference type="GO" id="GO:0009249">
    <property type="term" value="P:protein lipoylation"/>
    <property type="evidence" value="ECO:0007669"/>
    <property type="project" value="UniProtKB-ARBA"/>
</dbReference>
<feature type="binding site" evidence="5">
    <location>
        <begin position="120"/>
        <end position="122"/>
    </location>
    <ligand>
        <name>biotin</name>
        <dbReference type="ChEBI" id="CHEBI:57586"/>
    </ligand>
</feature>
<keyword evidence="2 5" id="KW-0547">Nucleotide-binding</keyword>
<keyword evidence="1 5" id="KW-0436">Ligase</keyword>
<keyword evidence="3 5" id="KW-0067">ATP-binding</keyword>
<evidence type="ECO:0000259" key="6">
    <source>
        <dbReference type="PROSITE" id="PS51733"/>
    </source>
</evidence>
<keyword evidence="5" id="KW-0805">Transcription regulation</keyword>
<dbReference type="RefSeq" id="WP_138193363.1">
    <property type="nucleotide sequence ID" value="NZ_VCIW01000003.1"/>
</dbReference>
<dbReference type="InterPro" id="IPR000485">
    <property type="entry name" value="AsnC-type_HTH_dom"/>
</dbReference>
<dbReference type="PANTHER" id="PTHR12835:SF5">
    <property type="entry name" value="BIOTIN--PROTEIN LIGASE"/>
    <property type="match status" value="1"/>
</dbReference>
<feature type="DNA-binding region" description="H-T-H motif" evidence="5">
    <location>
        <begin position="21"/>
        <end position="40"/>
    </location>
</feature>
<dbReference type="PRINTS" id="PR00033">
    <property type="entry name" value="HTHASNC"/>
</dbReference>
<accession>A0A5R9G9L2</accession>
<dbReference type="SUPFAM" id="SSF46785">
    <property type="entry name" value="Winged helix' DNA-binding domain"/>
    <property type="match status" value="1"/>
</dbReference>
<keyword evidence="5" id="KW-0804">Transcription</keyword>
<dbReference type="GO" id="GO:0016740">
    <property type="term" value="F:transferase activity"/>
    <property type="evidence" value="ECO:0007669"/>
    <property type="project" value="UniProtKB-ARBA"/>
</dbReference>
<dbReference type="PANTHER" id="PTHR12835">
    <property type="entry name" value="BIOTIN PROTEIN LIGASE"/>
    <property type="match status" value="1"/>
</dbReference>
<dbReference type="Gene3D" id="2.30.30.100">
    <property type="match status" value="1"/>
</dbReference>
<proteinExistence type="inferred from homology"/>
<feature type="binding site" evidence="5">
    <location>
        <position position="116"/>
    </location>
    <ligand>
        <name>biotin</name>
        <dbReference type="ChEBI" id="CHEBI:57586"/>
    </ligand>
</feature>
<dbReference type="Gene3D" id="1.10.10.10">
    <property type="entry name" value="Winged helix-like DNA-binding domain superfamily/Winged helix DNA-binding domain"/>
    <property type="match status" value="1"/>
</dbReference>
<dbReference type="SUPFAM" id="SSF55681">
    <property type="entry name" value="Class II aaRS and biotin synthetases"/>
    <property type="match status" value="1"/>
</dbReference>
<sequence length="327" mass="35768">MGANEKLLACFEEAPGAYVSGERLSRELGVSRTAVWKRIRRLEEEGYVFESVPRLGYKLVRGPDKYRMDELMKRFSGTAFGKSVKLYDVVESTQNAAHEALLAGAPEGALVLAEGQSAGRGRFGRVWFSPPGKGIYVSFLLKPNVPLAVAPQMTLLISVALCRAIRKETGANATIKWPNDILIDGRKVCGILVETMLEADVVKAMIAGVGITANVRRDELPEELRDRVTSLLEATGAPVSREAIVGSFFEQLEWLYDAYRKEGFGPVRTLWEALTSTLHGRVRVATPQGVSEGVAEGITEEGALLVRDDEGRVHTMYSGDLTAPISR</sequence>
<evidence type="ECO:0000256" key="2">
    <source>
        <dbReference type="ARBA" id="ARBA00022741"/>
    </source>
</evidence>
<dbReference type="EMBL" id="VCIW01000003">
    <property type="protein sequence ID" value="TLS53122.1"/>
    <property type="molecule type" value="Genomic_DNA"/>
</dbReference>
<dbReference type="Proteomes" id="UP000309676">
    <property type="component" value="Unassembled WGS sequence"/>
</dbReference>
<dbReference type="GO" id="GO:0006355">
    <property type="term" value="P:regulation of DNA-templated transcription"/>
    <property type="evidence" value="ECO:0007669"/>
    <property type="project" value="UniProtKB-UniRule"/>
</dbReference>
<keyword evidence="5" id="KW-0238">DNA-binding</keyword>
<protein>
    <recommendedName>
        <fullName evidence="5">Bifunctional ligase/repressor BirA</fullName>
    </recommendedName>
    <alternativeName>
        <fullName evidence="5">Biotin--[acetyl-CoA-carboxylase] ligase</fullName>
        <ecNumber evidence="5">6.3.4.15</ecNumber>
    </alternativeName>
    <alternativeName>
        <fullName evidence="5">Biotin--protein ligase</fullName>
    </alternativeName>
    <alternativeName>
        <fullName evidence="5">Biotin-[acetyl-CoA carboxylase] synthetase</fullName>
    </alternativeName>
</protein>
<dbReference type="PROSITE" id="PS51733">
    <property type="entry name" value="BPL_LPL_CATALYTIC"/>
    <property type="match status" value="1"/>
</dbReference>
<comment type="caution">
    <text evidence="7">The sequence shown here is derived from an EMBL/GenBank/DDBJ whole genome shotgun (WGS) entry which is preliminary data.</text>
</comment>
<dbReference type="Pfam" id="PF08279">
    <property type="entry name" value="HTH_11"/>
    <property type="match status" value="1"/>
</dbReference>
<dbReference type="GO" id="GO:0004077">
    <property type="term" value="F:biotin--[biotin carboxyl-carrier protein] ligase activity"/>
    <property type="evidence" value="ECO:0007669"/>
    <property type="project" value="UniProtKB-UniRule"/>
</dbReference>
<evidence type="ECO:0000256" key="4">
    <source>
        <dbReference type="ARBA" id="ARBA00023267"/>
    </source>
</evidence>
<dbReference type="InterPro" id="IPR045864">
    <property type="entry name" value="aa-tRNA-synth_II/BPL/LPL"/>
</dbReference>
<dbReference type="GO" id="GO:0043565">
    <property type="term" value="F:sequence-specific DNA binding"/>
    <property type="evidence" value="ECO:0007669"/>
    <property type="project" value="InterPro"/>
</dbReference>
<name>A0A5R9G9L2_9BACL</name>
<comment type="catalytic activity">
    <reaction evidence="5">
        <text>biotin + L-lysyl-[protein] + ATP = N(6)-biotinyl-L-lysyl-[protein] + AMP + diphosphate + H(+)</text>
        <dbReference type="Rhea" id="RHEA:11756"/>
        <dbReference type="Rhea" id="RHEA-COMP:9752"/>
        <dbReference type="Rhea" id="RHEA-COMP:10505"/>
        <dbReference type="ChEBI" id="CHEBI:15378"/>
        <dbReference type="ChEBI" id="CHEBI:29969"/>
        <dbReference type="ChEBI" id="CHEBI:30616"/>
        <dbReference type="ChEBI" id="CHEBI:33019"/>
        <dbReference type="ChEBI" id="CHEBI:57586"/>
        <dbReference type="ChEBI" id="CHEBI:83144"/>
        <dbReference type="ChEBI" id="CHEBI:456215"/>
        <dbReference type="EC" id="6.3.4.15"/>
    </reaction>
</comment>
<dbReference type="CDD" id="cd16442">
    <property type="entry name" value="BPL"/>
    <property type="match status" value="1"/>
</dbReference>
<dbReference type="InterPro" id="IPR008988">
    <property type="entry name" value="Transcriptional_repressor_C"/>
</dbReference>
<dbReference type="InterPro" id="IPR013196">
    <property type="entry name" value="HTH_11"/>
</dbReference>
<comment type="function">
    <text evidence="5">Acts both as a biotin--[acetyl-CoA-carboxylase] ligase and a repressor.</text>
</comment>
<evidence type="ECO:0000256" key="3">
    <source>
        <dbReference type="ARBA" id="ARBA00022840"/>
    </source>
</evidence>
<dbReference type="InterPro" id="IPR036390">
    <property type="entry name" value="WH_DNA-bd_sf"/>
</dbReference>
<dbReference type="InterPro" id="IPR004408">
    <property type="entry name" value="Biotin_CoA_COase_ligase"/>
</dbReference>
<organism evidence="7 8">
    <name type="scientific">Paenibacillus antri</name>
    <dbReference type="NCBI Taxonomy" id="2582848"/>
    <lineage>
        <taxon>Bacteria</taxon>
        <taxon>Bacillati</taxon>
        <taxon>Bacillota</taxon>
        <taxon>Bacilli</taxon>
        <taxon>Bacillales</taxon>
        <taxon>Paenibacillaceae</taxon>
        <taxon>Paenibacillus</taxon>
    </lineage>
</organism>
<dbReference type="NCBIfam" id="TIGR00121">
    <property type="entry name" value="birA_ligase"/>
    <property type="match status" value="1"/>
</dbReference>
<dbReference type="GO" id="GO:0005524">
    <property type="term" value="F:ATP binding"/>
    <property type="evidence" value="ECO:0007669"/>
    <property type="project" value="UniProtKB-UniRule"/>
</dbReference>
<dbReference type="InterPro" id="IPR004143">
    <property type="entry name" value="BPL_LPL_catalytic"/>
</dbReference>
<keyword evidence="4 5" id="KW-0092">Biotin</keyword>
<dbReference type="OrthoDB" id="9807064at2"/>
<evidence type="ECO:0000313" key="8">
    <source>
        <dbReference type="Proteomes" id="UP000309676"/>
    </source>
</evidence>
<comment type="similarity">
    <text evidence="5">Belongs to the biotin--protein ligase family.</text>
</comment>
<evidence type="ECO:0000313" key="7">
    <source>
        <dbReference type="EMBL" id="TLS53122.1"/>
    </source>
</evidence>
<feature type="binding site" evidence="5">
    <location>
        <position position="187"/>
    </location>
    <ligand>
        <name>biotin</name>
        <dbReference type="ChEBI" id="CHEBI:57586"/>
    </ligand>
</feature>
<dbReference type="GO" id="GO:0005737">
    <property type="term" value="C:cytoplasm"/>
    <property type="evidence" value="ECO:0007669"/>
    <property type="project" value="TreeGrafter"/>
</dbReference>
<dbReference type="Pfam" id="PF03099">
    <property type="entry name" value="BPL_LplA_LipB"/>
    <property type="match status" value="1"/>
</dbReference>
<dbReference type="InterPro" id="IPR030855">
    <property type="entry name" value="Bifunct_BirA"/>
</dbReference>
<keyword evidence="8" id="KW-1185">Reference proteome</keyword>
<evidence type="ECO:0000256" key="5">
    <source>
        <dbReference type="HAMAP-Rule" id="MF_00978"/>
    </source>
</evidence>
<comment type="caution">
    <text evidence="5">Lacks conserved residue(s) required for the propagation of feature annotation.</text>
</comment>
<dbReference type="InterPro" id="IPR036388">
    <property type="entry name" value="WH-like_DNA-bd_sf"/>
</dbReference>
<keyword evidence="5" id="KW-0678">Repressor</keyword>